<sequence>MTALNCYPCGLSDVLGHIRPILTSSVLCGGCMRTGSEEPEVHLETIVWRPTVRVTQLCDVRCVLTLSQLSLTD</sequence>
<gene>
    <name evidence="1" type="ORF">GOODEAATRI_033773</name>
</gene>
<comment type="caution">
    <text evidence="1">The sequence shown here is derived from an EMBL/GenBank/DDBJ whole genome shotgun (WGS) entry which is preliminary data.</text>
</comment>
<name>A0ABV0P9X6_9TELE</name>
<dbReference type="Proteomes" id="UP001476798">
    <property type="component" value="Unassembled WGS sequence"/>
</dbReference>
<accession>A0ABV0P9X6</accession>
<keyword evidence="2" id="KW-1185">Reference proteome</keyword>
<organism evidence="1 2">
    <name type="scientific">Goodea atripinnis</name>
    <dbReference type="NCBI Taxonomy" id="208336"/>
    <lineage>
        <taxon>Eukaryota</taxon>
        <taxon>Metazoa</taxon>
        <taxon>Chordata</taxon>
        <taxon>Craniata</taxon>
        <taxon>Vertebrata</taxon>
        <taxon>Euteleostomi</taxon>
        <taxon>Actinopterygii</taxon>
        <taxon>Neopterygii</taxon>
        <taxon>Teleostei</taxon>
        <taxon>Neoteleostei</taxon>
        <taxon>Acanthomorphata</taxon>
        <taxon>Ovalentaria</taxon>
        <taxon>Atherinomorphae</taxon>
        <taxon>Cyprinodontiformes</taxon>
        <taxon>Goodeidae</taxon>
        <taxon>Goodea</taxon>
    </lineage>
</organism>
<dbReference type="EMBL" id="JAHRIO010067386">
    <property type="protein sequence ID" value="MEQ2180232.1"/>
    <property type="molecule type" value="Genomic_DNA"/>
</dbReference>
<evidence type="ECO:0000313" key="1">
    <source>
        <dbReference type="EMBL" id="MEQ2180232.1"/>
    </source>
</evidence>
<reference evidence="1 2" key="1">
    <citation type="submission" date="2021-06" db="EMBL/GenBank/DDBJ databases">
        <authorList>
            <person name="Palmer J.M."/>
        </authorList>
    </citation>
    <scope>NUCLEOTIDE SEQUENCE [LARGE SCALE GENOMIC DNA]</scope>
    <source>
        <strain evidence="1 2">GA_2019</strain>
        <tissue evidence="1">Muscle</tissue>
    </source>
</reference>
<evidence type="ECO:0000313" key="2">
    <source>
        <dbReference type="Proteomes" id="UP001476798"/>
    </source>
</evidence>
<protein>
    <submittedName>
        <fullName evidence="1">Uncharacterized protein</fullName>
    </submittedName>
</protein>
<feature type="non-terminal residue" evidence="1">
    <location>
        <position position="73"/>
    </location>
</feature>
<proteinExistence type="predicted"/>